<evidence type="ECO:0000313" key="1">
    <source>
        <dbReference type="EMBL" id="OMO92268.1"/>
    </source>
</evidence>
<evidence type="ECO:0000313" key="2">
    <source>
        <dbReference type="Proteomes" id="UP000187203"/>
    </source>
</evidence>
<dbReference type="Proteomes" id="UP000187203">
    <property type="component" value="Unassembled WGS sequence"/>
</dbReference>
<comment type="caution">
    <text evidence="1">The sequence shown here is derived from an EMBL/GenBank/DDBJ whole genome shotgun (WGS) entry which is preliminary data.</text>
</comment>
<keyword evidence="2" id="KW-1185">Reference proteome</keyword>
<dbReference type="EMBL" id="AWUE01016380">
    <property type="protein sequence ID" value="OMO92268.1"/>
    <property type="molecule type" value="Genomic_DNA"/>
</dbReference>
<sequence>MREREFTFVYEMRVKWRTEVGAKVLGETIGLEVGAEVEVESDLLKGTIIDSWRREK</sequence>
<accession>A0A1R3JBN5</accession>
<protein>
    <submittedName>
        <fullName evidence="1">Uncharacterized protein</fullName>
    </submittedName>
</protein>
<reference evidence="2" key="1">
    <citation type="submission" date="2013-09" db="EMBL/GenBank/DDBJ databases">
        <title>Corchorus olitorius genome sequencing.</title>
        <authorList>
            <person name="Alam M."/>
            <person name="Haque M.S."/>
            <person name="Islam M.S."/>
            <person name="Emdad E.M."/>
            <person name="Islam M.M."/>
            <person name="Ahmed B."/>
            <person name="Halim A."/>
            <person name="Hossen Q.M.M."/>
            <person name="Hossain M.Z."/>
            <person name="Ahmed R."/>
            <person name="Khan M.M."/>
            <person name="Islam R."/>
            <person name="Rashid M.M."/>
            <person name="Khan S.A."/>
            <person name="Rahman M.S."/>
            <person name="Alam M."/>
            <person name="Yahiya A.S."/>
            <person name="Khan M.S."/>
            <person name="Azam M.S."/>
            <person name="Haque T."/>
            <person name="Lashkar M.Z.H."/>
            <person name="Akhand A.I."/>
            <person name="Morshed G."/>
            <person name="Roy S."/>
            <person name="Uddin K.S."/>
            <person name="Rabeya T."/>
            <person name="Hossain A.S."/>
            <person name="Chowdhury A."/>
            <person name="Snigdha A.R."/>
            <person name="Mortoza M.S."/>
            <person name="Matin S.A."/>
            <person name="Hoque S.M.E."/>
            <person name="Islam M.K."/>
            <person name="Roy D.K."/>
            <person name="Haider R."/>
            <person name="Moosa M.M."/>
            <person name="Elias S.M."/>
            <person name="Hasan A.M."/>
            <person name="Jahan S."/>
            <person name="Shafiuddin M."/>
            <person name="Mahmood N."/>
            <person name="Shommy N.S."/>
        </authorList>
    </citation>
    <scope>NUCLEOTIDE SEQUENCE [LARGE SCALE GENOMIC DNA]</scope>
    <source>
        <strain evidence="2">cv. O-4</strain>
    </source>
</reference>
<organism evidence="1 2">
    <name type="scientific">Corchorus olitorius</name>
    <dbReference type="NCBI Taxonomy" id="93759"/>
    <lineage>
        <taxon>Eukaryota</taxon>
        <taxon>Viridiplantae</taxon>
        <taxon>Streptophyta</taxon>
        <taxon>Embryophyta</taxon>
        <taxon>Tracheophyta</taxon>
        <taxon>Spermatophyta</taxon>
        <taxon>Magnoliopsida</taxon>
        <taxon>eudicotyledons</taxon>
        <taxon>Gunneridae</taxon>
        <taxon>Pentapetalae</taxon>
        <taxon>rosids</taxon>
        <taxon>malvids</taxon>
        <taxon>Malvales</taxon>
        <taxon>Malvaceae</taxon>
        <taxon>Grewioideae</taxon>
        <taxon>Apeibeae</taxon>
        <taxon>Corchorus</taxon>
    </lineage>
</organism>
<gene>
    <name evidence="1" type="ORF">COLO4_17727</name>
</gene>
<name>A0A1R3JBN5_9ROSI</name>
<dbReference type="AlphaFoldDB" id="A0A1R3JBN5"/>
<proteinExistence type="predicted"/>
<dbReference type="OrthoDB" id="10285651at2759"/>